<evidence type="ECO:0000256" key="6">
    <source>
        <dbReference type="ARBA" id="ARBA00022989"/>
    </source>
</evidence>
<feature type="transmembrane region" description="Helical" evidence="9">
    <location>
        <begin position="15"/>
        <end position="37"/>
    </location>
</feature>
<evidence type="ECO:0000313" key="12">
    <source>
        <dbReference type="EMBL" id="KAK2186108.1"/>
    </source>
</evidence>
<feature type="transmembrane region" description="Helical" evidence="9">
    <location>
        <begin position="238"/>
        <end position="258"/>
    </location>
</feature>
<reference evidence="12" key="1">
    <citation type="journal article" date="2023" name="Mol. Biol. Evol.">
        <title>Third-Generation Sequencing Reveals the Adaptive Role of the Epigenome in Three Deep-Sea Polychaetes.</title>
        <authorList>
            <person name="Perez M."/>
            <person name="Aroh O."/>
            <person name="Sun Y."/>
            <person name="Lan Y."/>
            <person name="Juniper S.K."/>
            <person name="Young C.R."/>
            <person name="Angers B."/>
            <person name="Qian P.Y."/>
        </authorList>
    </citation>
    <scope>NUCLEOTIDE SEQUENCE</scope>
    <source>
        <strain evidence="12">R07B-5</strain>
    </source>
</reference>
<evidence type="ECO:0000313" key="13">
    <source>
        <dbReference type="Proteomes" id="UP001209878"/>
    </source>
</evidence>
<keyword evidence="4" id="KW-0879">Wnt signaling pathway</keyword>
<evidence type="ECO:0000259" key="11">
    <source>
        <dbReference type="Pfam" id="PF21883"/>
    </source>
</evidence>
<dbReference type="EMBL" id="JAODUO010000213">
    <property type="protein sequence ID" value="KAK2186108.1"/>
    <property type="molecule type" value="Genomic_DNA"/>
</dbReference>
<feature type="transmembrane region" description="Helical" evidence="9">
    <location>
        <begin position="337"/>
        <end position="357"/>
    </location>
</feature>
<comment type="similarity">
    <text evidence="2">Belongs to the wntless family.</text>
</comment>
<name>A0AAD9UE61_RIDPI</name>
<feature type="transmembrane region" description="Helical" evidence="9">
    <location>
        <begin position="270"/>
        <end position="287"/>
    </location>
</feature>
<comment type="subcellular location">
    <subcellularLocation>
        <location evidence="1">Golgi apparatus membrane</location>
        <topology evidence="1">Multi-pass membrane protein</topology>
    </subcellularLocation>
</comment>
<dbReference type="Pfam" id="PF21883">
    <property type="entry name" value="WLS_GOLD"/>
    <property type="match status" value="1"/>
</dbReference>
<keyword evidence="6 9" id="KW-1133">Transmembrane helix</keyword>
<evidence type="ECO:0000256" key="3">
    <source>
        <dbReference type="ARBA" id="ARBA00022473"/>
    </source>
</evidence>
<proteinExistence type="inferred from homology"/>
<evidence type="ECO:0000256" key="9">
    <source>
        <dbReference type="SAM" id="Phobius"/>
    </source>
</evidence>
<feature type="transmembrane region" description="Helical" evidence="9">
    <location>
        <begin position="477"/>
        <end position="498"/>
    </location>
</feature>
<feature type="transmembrane region" description="Helical" evidence="9">
    <location>
        <begin position="384"/>
        <end position="412"/>
    </location>
</feature>
<comment type="caution">
    <text evidence="12">The sequence shown here is derived from an EMBL/GenBank/DDBJ whole genome shotgun (WGS) entry which is preliminary data.</text>
</comment>
<dbReference type="GO" id="GO:0061355">
    <property type="term" value="P:Wnt protein secretion"/>
    <property type="evidence" value="ECO:0007669"/>
    <property type="project" value="TreeGrafter"/>
</dbReference>
<evidence type="ECO:0008006" key="14">
    <source>
        <dbReference type="Google" id="ProtNLM"/>
    </source>
</evidence>
<gene>
    <name evidence="12" type="ORF">NP493_213g03006</name>
</gene>
<evidence type="ECO:0000256" key="4">
    <source>
        <dbReference type="ARBA" id="ARBA00022687"/>
    </source>
</evidence>
<dbReference type="InterPro" id="IPR009551">
    <property type="entry name" value="Wntless"/>
</dbReference>
<protein>
    <recommendedName>
        <fullName evidence="14">Protein wntless</fullName>
    </recommendedName>
</protein>
<evidence type="ECO:0000256" key="8">
    <source>
        <dbReference type="ARBA" id="ARBA00023136"/>
    </source>
</evidence>
<feature type="transmembrane region" description="Helical" evidence="9">
    <location>
        <begin position="307"/>
        <end position="325"/>
    </location>
</feature>
<dbReference type="GO" id="GO:0006886">
    <property type="term" value="P:intracellular protein transport"/>
    <property type="evidence" value="ECO:0007669"/>
    <property type="project" value="TreeGrafter"/>
</dbReference>
<dbReference type="GO" id="GO:0016055">
    <property type="term" value="P:Wnt signaling pathway"/>
    <property type="evidence" value="ECO:0007669"/>
    <property type="project" value="UniProtKB-KW"/>
</dbReference>
<accession>A0AAD9UE61</accession>
<dbReference type="PANTHER" id="PTHR13449:SF2">
    <property type="entry name" value="PROTEIN WNTLESS HOMOLOG"/>
    <property type="match status" value="1"/>
</dbReference>
<dbReference type="Pfam" id="PF06664">
    <property type="entry name" value="WLS-like_TM"/>
    <property type="match status" value="1"/>
</dbReference>
<keyword evidence="7" id="KW-0333">Golgi apparatus</keyword>
<dbReference type="InterPro" id="IPR047843">
    <property type="entry name" value="WLS-like_TM"/>
</dbReference>
<dbReference type="PANTHER" id="PTHR13449">
    <property type="entry name" value="INTEGRAL MEMBRANE PROTEIN GPR177"/>
    <property type="match status" value="1"/>
</dbReference>
<feature type="domain" description="Wntless-like transmembrane" evidence="10">
    <location>
        <begin position="232"/>
        <end position="501"/>
    </location>
</feature>
<feature type="transmembrane region" description="Helical" evidence="9">
    <location>
        <begin position="433"/>
        <end position="457"/>
    </location>
</feature>
<feature type="domain" description="Wntless GOLD" evidence="11">
    <location>
        <begin position="49"/>
        <end position="230"/>
    </location>
</feature>
<organism evidence="12 13">
    <name type="scientific">Ridgeia piscesae</name>
    <name type="common">Tubeworm</name>
    <dbReference type="NCBI Taxonomy" id="27915"/>
    <lineage>
        <taxon>Eukaryota</taxon>
        <taxon>Metazoa</taxon>
        <taxon>Spiralia</taxon>
        <taxon>Lophotrochozoa</taxon>
        <taxon>Annelida</taxon>
        <taxon>Polychaeta</taxon>
        <taxon>Sedentaria</taxon>
        <taxon>Canalipalpata</taxon>
        <taxon>Sabellida</taxon>
        <taxon>Siboglinidae</taxon>
        <taxon>Ridgeia</taxon>
    </lineage>
</organism>
<keyword evidence="13" id="KW-1185">Reference proteome</keyword>
<dbReference type="GO" id="GO:0017147">
    <property type="term" value="F:Wnt-protein binding"/>
    <property type="evidence" value="ECO:0007669"/>
    <property type="project" value="InterPro"/>
</dbReference>
<sequence>MAEGVVLETLSNRKLVYLTMSLLLLQITFYLIGGLIAPAPTNVQNILGTKCLDTGGGRAWTKWHYSRGEGRCEFVDEFNDPRIMMDHISTNEIVFVFQFPTPRGGHELDMSRWFQNIISVLQLDVEYNPDVQFDDNPVITMDARLGYKNKHDNHSDWTEIARSTEIRDLKCNLAKRELGQPIECDLLPFFELGSCHHDYYLINIRLPVDEKRMMNTGIGVLNNIYMIAIHPNGGFSKVWLSLKTCLFPTMLAVLIWFWHRVVQLPRPSNLLERMLLALGLTMAFLNLPVEWFTLWIYMPYMLLFSDIRQGIFHTVLLSFWIIFTGEHMMDQVQRNRLVLYWKHLGAVAFGCICLFVFELCERGVQLTNPFYSIWATTSGSKLGYAFVILASVAACVYFVFLCVMVGRALINIYSKRSLLATMSKARRKYYKGLIYRFNFLMMMTVVCAAITVIFFIIGQVSEGQWKWNENSLEYNSAFLTGVYGMWNVYVCCLLILYAPSHKTKAVITGRFPLHHKHVICAITLCHQNVVLEKEIWFR</sequence>
<dbReference type="Proteomes" id="UP001209878">
    <property type="component" value="Unassembled WGS sequence"/>
</dbReference>
<feature type="transmembrane region" description="Helical" evidence="9">
    <location>
        <begin position="213"/>
        <end position="232"/>
    </location>
</feature>
<dbReference type="GO" id="GO:0000139">
    <property type="term" value="C:Golgi membrane"/>
    <property type="evidence" value="ECO:0007669"/>
    <property type="project" value="UniProtKB-SubCell"/>
</dbReference>
<evidence type="ECO:0000259" key="10">
    <source>
        <dbReference type="Pfam" id="PF06664"/>
    </source>
</evidence>
<evidence type="ECO:0000256" key="1">
    <source>
        <dbReference type="ARBA" id="ARBA00004653"/>
    </source>
</evidence>
<evidence type="ECO:0000256" key="7">
    <source>
        <dbReference type="ARBA" id="ARBA00023034"/>
    </source>
</evidence>
<evidence type="ECO:0000256" key="2">
    <source>
        <dbReference type="ARBA" id="ARBA00008148"/>
    </source>
</evidence>
<keyword evidence="3" id="KW-0217">Developmental protein</keyword>
<evidence type="ECO:0000256" key="5">
    <source>
        <dbReference type="ARBA" id="ARBA00022692"/>
    </source>
</evidence>
<keyword evidence="8 9" id="KW-0472">Membrane</keyword>
<dbReference type="InterPro" id="IPR053936">
    <property type="entry name" value="WLS_GOLD"/>
</dbReference>
<keyword evidence="5 9" id="KW-0812">Transmembrane</keyword>
<dbReference type="AlphaFoldDB" id="A0AAD9UE61"/>